<dbReference type="FunFam" id="3.40.50.720:FF:000001">
    <property type="entry name" value="Glyceraldehyde-3-phosphate dehydrogenase"/>
    <property type="match status" value="1"/>
</dbReference>
<dbReference type="PANTHER" id="PTHR43148">
    <property type="entry name" value="GLYCERALDEHYDE-3-PHOSPHATE DEHYDROGENASE 2"/>
    <property type="match status" value="1"/>
</dbReference>
<dbReference type="Gene3D" id="3.40.50.720">
    <property type="entry name" value="NAD(P)-binding Rossmann-like Domain"/>
    <property type="match status" value="1"/>
</dbReference>
<keyword evidence="2" id="KW-0560">Oxidoreductase</keyword>
<gene>
    <name evidence="4" type="ORF">METZ01_LOCUS35003</name>
</gene>
<organism evidence="4">
    <name type="scientific">marine metagenome</name>
    <dbReference type="NCBI Taxonomy" id="408172"/>
    <lineage>
        <taxon>unclassified sequences</taxon>
        <taxon>metagenomes</taxon>
        <taxon>ecological metagenomes</taxon>
    </lineage>
</organism>
<dbReference type="FunFam" id="3.30.360.10:FF:000002">
    <property type="entry name" value="Glyceraldehyde-3-phosphate dehydrogenase"/>
    <property type="match status" value="1"/>
</dbReference>
<evidence type="ECO:0000256" key="1">
    <source>
        <dbReference type="ARBA" id="ARBA00007406"/>
    </source>
</evidence>
<comment type="similarity">
    <text evidence="1">Belongs to the glyceraldehyde-3-phosphate dehydrogenase family.</text>
</comment>
<dbReference type="PRINTS" id="PR00078">
    <property type="entry name" value="G3PDHDRGNASE"/>
</dbReference>
<dbReference type="InterPro" id="IPR036291">
    <property type="entry name" value="NAD(P)-bd_dom_sf"/>
</dbReference>
<dbReference type="Gene3D" id="3.30.360.10">
    <property type="entry name" value="Dihydrodipicolinate Reductase, domain 2"/>
    <property type="match status" value="1"/>
</dbReference>
<dbReference type="GO" id="GO:0051287">
    <property type="term" value="F:NAD binding"/>
    <property type="evidence" value="ECO:0007669"/>
    <property type="project" value="InterPro"/>
</dbReference>
<dbReference type="InterPro" id="IPR006424">
    <property type="entry name" value="Glyceraldehyde-3-P_DH_1"/>
</dbReference>
<dbReference type="InterPro" id="IPR020831">
    <property type="entry name" value="GlycerAld/Erythrose_P_DH"/>
</dbReference>
<dbReference type="Pfam" id="PF02800">
    <property type="entry name" value="Gp_dh_C"/>
    <property type="match status" value="1"/>
</dbReference>
<dbReference type="GO" id="GO:0016620">
    <property type="term" value="F:oxidoreductase activity, acting on the aldehyde or oxo group of donors, NAD or NADP as acceptor"/>
    <property type="evidence" value="ECO:0007669"/>
    <property type="project" value="InterPro"/>
</dbReference>
<dbReference type="PROSITE" id="PS00071">
    <property type="entry name" value="GAPDH"/>
    <property type="match status" value="1"/>
</dbReference>
<dbReference type="GO" id="GO:0006006">
    <property type="term" value="P:glucose metabolic process"/>
    <property type="evidence" value="ECO:0007669"/>
    <property type="project" value="InterPro"/>
</dbReference>
<proteinExistence type="inferred from homology"/>
<dbReference type="SUPFAM" id="SSF51735">
    <property type="entry name" value="NAD(P)-binding Rossmann-fold domains"/>
    <property type="match status" value="1"/>
</dbReference>
<dbReference type="EMBL" id="UINC01001494">
    <property type="protein sequence ID" value="SUZ82149.1"/>
    <property type="molecule type" value="Genomic_DNA"/>
</dbReference>
<name>A0A381QU92_9ZZZZ</name>
<dbReference type="CDD" id="cd18126">
    <property type="entry name" value="GAPDH_I_C"/>
    <property type="match status" value="1"/>
</dbReference>
<dbReference type="PIRSF" id="PIRSF000149">
    <property type="entry name" value="GAP_DH"/>
    <property type="match status" value="1"/>
</dbReference>
<sequence length="342" mass="36933">MPIRVAINGFGRIGRNILRSAKQADRSDIDFVAVNDLTDAKTLAHLMKYDSVHGTYMGDVKVSDDGLVLDGDNIRVLSERDPSALPWSELEIDIVIESTGMFRDRKGAAKHLAAGARKVIISAPGKNEDLTVVLGVNQDKYDPDEHDVISNASCTTNCLAPVVKILAETVGFRHGLMTTIHAYTNDQSILDLPHKDLRRARAAALSMIPTTTGAAKATGLVLPEVAGHIDGMSIRIPTADVSLVDLVAEVDQNTTEEEINAAFREAASGSLKGILSVSDEPLVSIDYTGNPHSSVVDSLSTAVMDGRMVKVLAWYDNEWGYSNRVIDLVSFVGERLPALTRD</sequence>
<dbReference type="SUPFAM" id="SSF55347">
    <property type="entry name" value="Glyceraldehyde-3-phosphate dehydrogenase-like, C-terminal domain"/>
    <property type="match status" value="1"/>
</dbReference>
<reference evidence="4" key="1">
    <citation type="submission" date="2018-05" db="EMBL/GenBank/DDBJ databases">
        <authorList>
            <person name="Lanie J.A."/>
            <person name="Ng W.-L."/>
            <person name="Kazmierczak K.M."/>
            <person name="Andrzejewski T.M."/>
            <person name="Davidsen T.M."/>
            <person name="Wayne K.J."/>
            <person name="Tettelin H."/>
            <person name="Glass J.I."/>
            <person name="Rusch D."/>
            <person name="Podicherti R."/>
            <person name="Tsui H.-C.T."/>
            <person name="Winkler M.E."/>
        </authorList>
    </citation>
    <scope>NUCLEOTIDE SEQUENCE</scope>
</reference>
<feature type="domain" description="Glyceraldehyde 3-phosphate dehydrogenase NAD(P) binding" evidence="3">
    <location>
        <begin position="3"/>
        <end position="154"/>
    </location>
</feature>
<dbReference type="InterPro" id="IPR020828">
    <property type="entry name" value="GlycerAld_3-P_DH_NAD(P)-bd"/>
</dbReference>
<dbReference type="Pfam" id="PF00044">
    <property type="entry name" value="Gp_dh_N"/>
    <property type="match status" value="1"/>
</dbReference>
<accession>A0A381QU92</accession>
<evidence type="ECO:0000256" key="2">
    <source>
        <dbReference type="ARBA" id="ARBA00023002"/>
    </source>
</evidence>
<dbReference type="AlphaFoldDB" id="A0A381QU92"/>
<dbReference type="GO" id="GO:0050661">
    <property type="term" value="F:NADP binding"/>
    <property type="evidence" value="ECO:0007669"/>
    <property type="project" value="InterPro"/>
</dbReference>
<evidence type="ECO:0000313" key="4">
    <source>
        <dbReference type="EMBL" id="SUZ82149.1"/>
    </source>
</evidence>
<dbReference type="CDD" id="cd05214">
    <property type="entry name" value="GAPDH_I_N"/>
    <property type="match status" value="1"/>
</dbReference>
<dbReference type="SMART" id="SM00846">
    <property type="entry name" value="Gp_dh_N"/>
    <property type="match status" value="1"/>
</dbReference>
<dbReference type="InterPro" id="IPR020830">
    <property type="entry name" value="GlycerAld_3-P_DH_AS"/>
</dbReference>
<evidence type="ECO:0000259" key="3">
    <source>
        <dbReference type="SMART" id="SM00846"/>
    </source>
</evidence>
<dbReference type="InterPro" id="IPR020829">
    <property type="entry name" value="GlycerAld_3-P_DH_cat"/>
</dbReference>
<dbReference type="NCBIfam" id="TIGR01534">
    <property type="entry name" value="GAPDH-I"/>
    <property type="match status" value="1"/>
</dbReference>
<protein>
    <recommendedName>
        <fullName evidence="3">Glyceraldehyde 3-phosphate dehydrogenase NAD(P) binding domain-containing protein</fullName>
    </recommendedName>
</protein>